<keyword evidence="7" id="KW-0472">Membrane</keyword>
<dbReference type="InterPro" id="IPR001977">
    <property type="entry name" value="Depp_CoAkinase"/>
</dbReference>
<comment type="pathway">
    <text evidence="5">Cofactor biosynthesis; coenzyme A biosynthesis; CoA from (R)-pantothenate: step 5/5.</text>
</comment>
<keyword evidence="5 8" id="KW-0808">Transferase</keyword>
<keyword evidence="4 5" id="KW-0173">Coenzyme A biosynthesis</keyword>
<dbReference type="NCBIfam" id="TIGR00152">
    <property type="entry name" value="dephospho-CoA kinase"/>
    <property type="match status" value="1"/>
</dbReference>
<keyword evidence="9" id="KW-1185">Reference proteome</keyword>
<dbReference type="UniPathway" id="UPA00241">
    <property type="reaction ID" value="UER00356"/>
</dbReference>
<keyword evidence="2 5" id="KW-0547">Nucleotide-binding</keyword>
<dbReference type="AlphaFoldDB" id="A0A7X5LIU3"/>
<evidence type="ECO:0000256" key="4">
    <source>
        <dbReference type="ARBA" id="ARBA00022993"/>
    </source>
</evidence>
<gene>
    <name evidence="5 8" type="primary">coaE</name>
    <name evidence="8" type="ORF">GTH32_03060</name>
</gene>
<protein>
    <recommendedName>
        <fullName evidence="5 6">Dephospho-CoA kinase</fullName>
        <ecNumber evidence="5 6">2.7.1.24</ecNumber>
    </recommendedName>
    <alternativeName>
        <fullName evidence="5">Dephosphocoenzyme A kinase</fullName>
    </alternativeName>
</protein>
<evidence type="ECO:0000256" key="5">
    <source>
        <dbReference type="HAMAP-Rule" id="MF_00376"/>
    </source>
</evidence>
<dbReference type="RefSeq" id="WP_163083770.1">
    <property type="nucleotide sequence ID" value="NZ_JAAAWN010000003.1"/>
</dbReference>
<accession>A0A7X5LIU3</accession>
<dbReference type="PANTHER" id="PTHR10695">
    <property type="entry name" value="DEPHOSPHO-COA KINASE-RELATED"/>
    <property type="match status" value="1"/>
</dbReference>
<feature type="transmembrane region" description="Helical" evidence="7">
    <location>
        <begin position="98"/>
        <end position="118"/>
    </location>
</feature>
<dbReference type="GO" id="GO:0015937">
    <property type="term" value="P:coenzyme A biosynthetic process"/>
    <property type="evidence" value="ECO:0007669"/>
    <property type="project" value="UniProtKB-UniRule"/>
</dbReference>
<dbReference type="GO" id="GO:0005524">
    <property type="term" value="F:ATP binding"/>
    <property type="evidence" value="ECO:0007669"/>
    <property type="project" value="UniProtKB-UniRule"/>
</dbReference>
<comment type="caution">
    <text evidence="8">The sequence shown here is derived from an EMBL/GenBank/DDBJ whole genome shotgun (WGS) entry which is preliminary data.</text>
</comment>
<dbReference type="PANTHER" id="PTHR10695:SF46">
    <property type="entry name" value="BIFUNCTIONAL COENZYME A SYNTHASE-RELATED"/>
    <property type="match status" value="1"/>
</dbReference>
<dbReference type="GO" id="GO:0004140">
    <property type="term" value="F:dephospho-CoA kinase activity"/>
    <property type="evidence" value="ECO:0007669"/>
    <property type="project" value="UniProtKB-UniRule"/>
</dbReference>
<dbReference type="SUPFAM" id="SSF52540">
    <property type="entry name" value="P-loop containing nucleoside triphosphate hydrolases"/>
    <property type="match status" value="1"/>
</dbReference>
<proteinExistence type="inferred from homology"/>
<evidence type="ECO:0000256" key="6">
    <source>
        <dbReference type="NCBIfam" id="TIGR00152"/>
    </source>
</evidence>
<evidence type="ECO:0000256" key="3">
    <source>
        <dbReference type="ARBA" id="ARBA00022840"/>
    </source>
</evidence>
<dbReference type="Pfam" id="PF01121">
    <property type="entry name" value="CoaE"/>
    <property type="match status" value="1"/>
</dbReference>
<dbReference type="HAMAP" id="MF_00376">
    <property type="entry name" value="Dephospho_CoA_kinase"/>
    <property type="match status" value="1"/>
</dbReference>
<dbReference type="Proteomes" id="UP000470213">
    <property type="component" value="Unassembled WGS sequence"/>
</dbReference>
<dbReference type="EC" id="2.7.1.24" evidence="5 6"/>
<comment type="function">
    <text evidence="5">Catalyzes the phosphorylation of the 3'-hydroxyl group of dephosphocoenzyme A to form coenzyme A.</text>
</comment>
<evidence type="ECO:0000313" key="8">
    <source>
        <dbReference type="EMBL" id="NDV90172.1"/>
    </source>
</evidence>
<evidence type="ECO:0000256" key="7">
    <source>
        <dbReference type="SAM" id="Phobius"/>
    </source>
</evidence>
<keyword evidence="5 8" id="KW-0418">Kinase</keyword>
<comment type="similarity">
    <text evidence="1 5">Belongs to the CoaE family.</text>
</comment>
<dbReference type="PROSITE" id="PS51219">
    <property type="entry name" value="DPCK"/>
    <property type="match status" value="1"/>
</dbReference>
<dbReference type="EMBL" id="JAAAWN010000003">
    <property type="protein sequence ID" value="NDV90172.1"/>
    <property type="molecule type" value="Genomic_DNA"/>
</dbReference>
<organism evidence="8 9">
    <name type="scientific">Alteromonas profundi</name>
    <dbReference type="NCBI Taxonomy" id="2696062"/>
    <lineage>
        <taxon>Bacteria</taxon>
        <taxon>Pseudomonadati</taxon>
        <taxon>Pseudomonadota</taxon>
        <taxon>Gammaproteobacteria</taxon>
        <taxon>Alteromonadales</taxon>
        <taxon>Alteromonadaceae</taxon>
        <taxon>Alteromonas/Salinimonas group</taxon>
        <taxon>Alteromonas</taxon>
    </lineage>
</organism>
<sequence length="203" mass="21853">MSNAIVVGLTGGIGSGKSAATDAFAQLGIDIIDADQVARDVVAKGSEGLTQIAAHFGSNILLASGELDRAALREHVFQHEDEKQWLNNLLHPMIRARMLALIASSTSGYCILSVPLLVENNMTAMCKRVIVVDCPESTQMARAMTRDGSSKQTIANIMASQASRETRLAAADDVLHNTGSLENLHKQVSALHQHYLEIFCLNE</sequence>
<keyword evidence="3 5" id="KW-0067">ATP-binding</keyword>
<keyword evidence="5" id="KW-0963">Cytoplasm</keyword>
<comment type="catalytic activity">
    <reaction evidence="5">
        <text>3'-dephospho-CoA + ATP = ADP + CoA + H(+)</text>
        <dbReference type="Rhea" id="RHEA:18245"/>
        <dbReference type="ChEBI" id="CHEBI:15378"/>
        <dbReference type="ChEBI" id="CHEBI:30616"/>
        <dbReference type="ChEBI" id="CHEBI:57287"/>
        <dbReference type="ChEBI" id="CHEBI:57328"/>
        <dbReference type="ChEBI" id="CHEBI:456216"/>
        <dbReference type="EC" id="2.7.1.24"/>
    </reaction>
</comment>
<comment type="subcellular location">
    <subcellularLocation>
        <location evidence="5">Cytoplasm</location>
    </subcellularLocation>
</comment>
<name>A0A7X5LIU3_9ALTE</name>
<evidence type="ECO:0000256" key="1">
    <source>
        <dbReference type="ARBA" id="ARBA00009018"/>
    </source>
</evidence>
<dbReference type="InterPro" id="IPR027417">
    <property type="entry name" value="P-loop_NTPase"/>
</dbReference>
<evidence type="ECO:0000256" key="2">
    <source>
        <dbReference type="ARBA" id="ARBA00022741"/>
    </source>
</evidence>
<dbReference type="GO" id="GO:0005737">
    <property type="term" value="C:cytoplasm"/>
    <property type="evidence" value="ECO:0007669"/>
    <property type="project" value="UniProtKB-SubCell"/>
</dbReference>
<dbReference type="CDD" id="cd02022">
    <property type="entry name" value="DPCK"/>
    <property type="match status" value="1"/>
</dbReference>
<keyword evidence="7" id="KW-1133">Transmembrane helix</keyword>
<keyword evidence="7" id="KW-0812">Transmembrane</keyword>
<feature type="binding site" evidence="5">
    <location>
        <begin position="14"/>
        <end position="19"/>
    </location>
    <ligand>
        <name>ATP</name>
        <dbReference type="ChEBI" id="CHEBI:30616"/>
    </ligand>
</feature>
<evidence type="ECO:0000313" key="9">
    <source>
        <dbReference type="Proteomes" id="UP000470213"/>
    </source>
</evidence>
<dbReference type="Gene3D" id="3.40.50.300">
    <property type="entry name" value="P-loop containing nucleotide triphosphate hydrolases"/>
    <property type="match status" value="1"/>
</dbReference>
<reference evidence="8 9" key="1">
    <citation type="submission" date="2020-01" db="EMBL/GenBank/DDBJ databases">
        <authorList>
            <person name="Chen J."/>
            <person name="Zhu S."/>
            <person name="Yang J."/>
        </authorList>
    </citation>
    <scope>NUCLEOTIDE SEQUENCE [LARGE SCALE GENOMIC DNA]</scope>
    <source>
        <strain evidence="8 9">345S023</strain>
    </source>
</reference>